<evidence type="ECO:0000256" key="1">
    <source>
        <dbReference type="ARBA" id="ARBA00004434"/>
    </source>
</evidence>
<evidence type="ECO:0000256" key="7">
    <source>
        <dbReference type="ARBA" id="ARBA00022982"/>
    </source>
</evidence>
<keyword evidence="7 12" id="KW-0249">Electron transport</keyword>
<evidence type="ECO:0000256" key="10">
    <source>
        <dbReference type="ARBA" id="ARBA00023136"/>
    </source>
</evidence>
<keyword evidence="9 12" id="KW-0496">Mitochondrion</keyword>
<comment type="caution">
    <text evidence="13">The sequence shown here is derived from an EMBL/GenBank/DDBJ whole genome shotgun (WGS) entry which is preliminary data.</text>
</comment>
<evidence type="ECO:0000256" key="2">
    <source>
        <dbReference type="ARBA" id="ARBA00007856"/>
    </source>
</evidence>
<keyword evidence="8" id="KW-1133">Transmembrane helix</keyword>
<evidence type="ECO:0000313" key="13">
    <source>
        <dbReference type="EMBL" id="PNP39256.1"/>
    </source>
</evidence>
<dbReference type="InterPro" id="IPR008027">
    <property type="entry name" value="QCR9"/>
</dbReference>
<reference evidence="13 14" key="1">
    <citation type="submission" date="2017-02" db="EMBL/GenBank/DDBJ databases">
        <title>Genomes of Trichoderma spp. with biocontrol activity.</title>
        <authorList>
            <person name="Gardiner D."/>
            <person name="Kazan K."/>
            <person name="Vos C."/>
            <person name="Harvey P."/>
        </authorList>
    </citation>
    <scope>NUCLEOTIDE SEQUENCE [LARGE SCALE GENOMIC DNA]</scope>
    <source>
        <strain evidence="13 14">A5MH</strain>
    </source>
</reference>
<protein>
    <recommendedName>
        <fullName evidence="11 12">Complex III subunit 9</fullName>
    </recommendedName>
</protein>
<dbReference type="AlphaFoldDB" id="A0A2K0T150"/>
<sequence length="48" mass="5584">MLATVFAAGFAWEIGFNSTMDKIWDSNNRGRQWKDIRNKYVEGGEDEE</sequence>
<evidence type="ECO:0000256" key="5">
    <source>
        <dbReference type="ARBA" id="ARBA00022692"/>
    </source>
</evidence>
<evidence type="ECO:0000256" key="3">
    <source>
        <dbReference type="ARBA" id="ARBA00022448"/>
    </source>
</evidence>
<dbReference type="SUPFAM" id="SSF81514">
    <property type="entry name" value="Subunit X (non-heme 7 kDa protein) of cytochrome bc1 complex (Ubiquinol-cytochrome c reductase)"/>
    <property type="match status" value="1"/>
</dbReference>
<dbReference type="FunFam" id="1.20.5.260:FF:000001">
    <property type="entry name" value="Cytochrome b-c1 complex subunit 9"/>
    <property type="match status" value="1"/>
</dbReference>
<dbReference type="EMBL" id="MTYH01000083">
    <property type="protein sequence ID" value="PNP39256.1"/>
    <property type="molecule type" value="Genomic_DNA"/>
</dbReference>
<evidence type="ECO:0000256" key="4">
    <source>
        <dbReference type="ARBA" id="ARBA00022660"/>
    </source>
</evidence>
<dbReference type="InterPro" id="IPR036656">
    <property type="entry name" value="QCR9_sf"/>
</dbReference>
<keyword evidence="5" id="KW-0812">Transmembrane</keyword>
<accession>A0A2K0T150</accession>
<evidence type="ECO:0000256" key="12">
    <source>
        <dbReference type="RuleBase" id="RU368056"/>
    </source>
</evidence>
<dbReference type="GO" id="GO:0045275">
    <property type="term" value="C:respiratory chain complex III"/>
    <property type="evidence" value="ECO:0007669"/>
    <property type="project" value="UniProtKB-UniRule"/>
</dbReference>
<dbReference type="OrthoDB" id="44067at2759"/>
<dbReference type="GO" id="GO:0005743">
    <property type="term" value="C:mitochondrial inner membrane"/>
    <property type="evidence" value="ECO:0007669"/>
    <property type="project" value="UniProtKB-SubCell"/>
</dbReference>
<gene>
    <name evidence="13" type="ORF">TGAMA5MH_08674</name>
</gene>
<name>A0A2K0T150_9HYPO</name>
<dbReference type="Gene3D" id="1.20.5.260">
    <property type="entry name" value="Cytochrome b-c1 complex subunit 9"/>
    <property type="match status" value="1"/>
</dbReference>
<organism evidence="13 14">
    <name type="scientific">Trichoderma gamsii</name>
    <dbReference type="NCBI Taxonomy" id="398673"/>
    <lineage>
        <taxon>Eukaryota</taxon>
        <taxon>Fungi</taxon>
        <taxon>Dikarya</taxon>
        <taxon>Ascomycota</taxon>
        <taxon>Pezizomycotina</taxon>
        <taxon>Sordariomycetes</taxon>
        <taxon>Hypocreomycetidae</taxon>
        <taxon>Hypocreales</taxon>
        <taxon>Hypocreaceae</taxon>
        <taxon>Trichoderma</taxon>
    </lineage>
</organism>
<comment type="similarity">
    <text evidence="2 12">Belongs to the UQCR10/QCR9 family.</text>
</comment>
<evidence type="ECO:0000313" key="14">
    <source>
        <dbReference type="Proteomes" id="UP000236546"/>
    </source>
</evidence>
<keyword evidence="6 12" id="KW-0999">Mitochondrion inner membrane</keyword>
<dbReference type="Pfam" id="PF05365">
    <property type="entry name" value="UCR_UQCRX_QCR9"/>
    <property type="match status" value="1"/>
</dbReference>
<dbReference type="GO" id="GO:0006122">
    <property type="term" value="P:mitochondrial electron transport, ubiquinol to cytochrome c"/>
    <property type="evidence" value="ECO:0007669"/>
    <property type="project" value="UniProtKB-UniRule"/>
</dbReference>
<evidence type="ECO:0000256" key="9">
    <source>
        <dbReference type="ARBA" id="ARBA00023128"/>
    </source>
</evidence>
<keyword evidence="10" id="KW-0472">Membrane</keyword>
<evidence type="ECO:0000256" key="11">
    <source>
        <dbReference type="ARBA" id="ARBA00044247"/>
    </source>
</evidence>
<keyword evidence="4 12" id="KW-0679">Respiratory chain</keyword>
<keyword evidence="3 12" id="KW-0813">Transport</keyword>
<comment type="subcellular location">
    <subcellularLocation>
        <location evidence="1 12">Mitochondrion inner membrane</location>
        <topology evidence="1 12">Single-pass membrane protein</topology>
    </subcellularLocation>
</comment>
<comment type="function">
    <text evidence="12">Component of the ubiquinol-cytochrome c oxidoreductase, a multisubunit transmembrane complex that is part of the mitochondrial electron transport chain which drives oxidative phosphorylation. The complex plays an important role in the uptake of multiple carbon sources present in different host niches.</text>
</comment>
<evidence type="ECO:0000256" key="6">
    <source>
        <dbReference type="ARBA" id="ARBA00022792"/>
    </source>
</evidence>
<proteinExistence type="inferred from homology"/>
<dbReference type="Proteomes" id="UP000236546">
    <property type="component" value="Unassembled WGS sequence"/>
</dbReference>
<evidence type="ECO:0000256" key="8">
    <source>
        <dbReference type="ARBA" id="ARBA00022989"/>
    </source>
</evidence>
<comment type="subunit">
    <text evidence="12">Component of the ubiquinol-cytochrome c oxidoreductase (cytochrome b-c1 complex, complex III, CIII), a multisubunit enzyme composed of 3 respiratory subunits cytochrome b, cytochrome c1 and Rieske protein, 2 core protein subunits, and additional low-molecular weight protein subunits.</text>
</comment>